<evidence type="ECO:0000313" key="2">
    <source>
        <dbReference type="EMBL" id="CAL4761265.1"/>
    </source>
</evidence>
<accession>A0A9P1FF72</accession>
<dbReference type="AlphaFoldDB" id="A0A9P1FF72"/>
<reference evidence="1" key="1">
    <citation type="submission" date="2022-10" db="EMBL/GenBank/DDBJ databases">
        <authorList>
            <person name="Chen Y."/>
            <person name="Dougan E. K."/>
            <person name="Chan C."/>
            <person name="Rhodes N."/>
            <person name="Thang M."/>
        </authorList>
    </citation>
    <scope>NUCLEOTIDE SEQUENCE</scope>
</reference>
<evidence type="ECO:0000313" key="3">
    <source>
        <dbReference type="Proteomes" id="UP001152797"/>
    </source>
</evidence>
<dbReference type="EMBL" id="CAMXCT010000110">
    <property type="protein sequence ID" value="CAI3973953.1"/>
    <property type="molecule type" value="Genomic_DNA"/>
</dbReference>
<protein>
    <submittedName>
        <fullName evidence="1">Uncharacterized protein</fullName>
    </submittedName>
</protein>
<evidence type="ECO:0000313" key="1">
    <source>
        <dbReference type="EMBL" id="CAI3973953.1"/>
    </source>
</evidence>
<gene>
    <name evidence="1" type="ORF">C1SCF055_LOCUS2396</name>
</gene>
<dbReference type="EMBL" id="CAMXCT020000110">
    <property type="protein sequence ID" value="CAL1127328.1"/>
    <property type="molecule type" value="Genomic_DNA"/>
</dbReference>
<sequence>MKIPTLKFTVKKDCEALKKGRNTLETLKSTSRFGVKIVKISEVRPHRAKGKKDDFPDRESRLEKGFHVWILPHLSARVRLSAKDNKILDEKQVWKVFLTAYELENIYTIDATKRNAVKVPAGDKDGRSDTERVLQADLRGFMNEFSLDDEDLELEKFACAAEPFCKYELETAASFCTFPYAKRRLEEEMDPQLLDRLRKKGRVELLALNMRYHFGVSPVAVMHQPNKNDEYLVEIPETVWTILHPNDHLVFLESDVHTMKEIKESMQMLNKGIREWKDHELEGVGVVREVLTVEKVDLPEPPPRRGRGGSKS</sequence>
<name>A0A9P1FF72_9DINO</name>
<dbReference type="EMBL" id="CAMXCT030000110">
    <property type="protein sequence ID" value="CAL4761265.1"/>
    <property type="molecule type" value="Genomic_DNA"/>
</dbReference>
<organism evidence="1">
    <name type="scientific">Cladocopium goreaui</name>
    <dbReference type="NCBI Taxonomy" id="2562237"/>
    <lineage>
        <taxon>Eukaryota</taxon>
        <taxon>Sar</taxon>
        <taxon>Alveolata</taxon>
        <taxon>Dinophyceae</taxon>
        <taxon>Suessiales</taxon>
        <taxon>Symbiodiniaceae</taxon>
        <taxon>Cladocopium</taxon>
    </lineage>
</organism>
<comment type="caution">
    <text evidence="1">The sequence shown here is derived from an EMBL/GenBank/DDBJ whole genome shotgun (WGS) entry which is preliminary data.</text>
</comment>
<proteinExistence type="predicted"/>
<keyword evidence="3" id="KW-1185">Reference proteome</keyword>
<dbReference type="Proteomes" id="UP001152797">
    <property type="component" value="Unassembled WGS sequence"/>
</dbReference>
<dbReference type="OrthoDB" id="447686at2759"/>
<reference evidence="2 3" key="2">
    <citation type="submission" date="2024-05" db="EMBL/GenBank/DDBJ databases">
        <authorList>
            <person name="Chen Y."/>
            <person name="Shah S."/>
            <person name="Dougan E. K."/>
            <person name="Thang M."/>
            <person name="Chan C."/>
        </authorList>
    </citation>
    <scope>NUCLEOTIDE SEQUENCE [LARGE SCALE GENOMIC DNA]</scope>
</reference>